<feature type="binding site" evidence="10">
    <location>
        <position position="246"/>
    </location>
    <ligand>
        <name>Zn(2+)</name>
        <dbReference type="ChEBI" id="CHEBI:29105"/>
    </ligand>
</feature>
<evidence type="ECO:0000259" key="12">
    <source>
        <dbReference type="PROSITE" id="PS51721"/>
    </source>
</evidence>
<dbReference type="InterPro" id="IPR027417">
    <property type="entry name" value="P-loop_NTPase"/>
</dbReference>
<comment type="similarity">
    <text evidence="10">Belongs to the TRAFAC class YlqF/YawG GTPase family. RsgA subfamily.</text>
</comment>
<proteinExistence type="inferred from homology"/>
<dbReference type="STRING" id="706434.HMPREF9429_01370"/>
<reference evidence="13 14" key="1">
    <citation type="submission" date="2010-08" db="EMBL/GenBank/DDBJ databases">
        <authorList>
            <person name="Weinstock G."/>
            <person name="Sodergren E."/>
            <person name="Clifton S."/>
            <person name="Fulton L."/>
            <person name="Fulton B."/>
            <person name="Courtney L."/>
            <person name="Fronick C."/>
            <person name="Harrison M."/>
            <person name="Strong C."/>
            <person name="Farmer C."/>
            <person name="Delahaunty K."/>
            <person name="Markovic C."/>
            <person name="Hall O."/>
            <person name="Minx P."/>
            <person name="Tomlinson C."/>
            <person name="Mitreva M."/>
            <person name="Hou S."/>
            <person name="Chen J."/>
            <person name="Wollam A."/>
            <person name="Pepin K.H."/>
            <person name="Johnson M."/>
            <person name="Bhonagiri V."/>
            <person name="Zhang X."/>
            <person name="Suruliraj S."/>
            <person name="Warren W."/>
            <person name="Chinwalla A."/>
            <person name="Mardis E.R."/>
            <person name="Wilson R.K."/>
        </authorList>
    </citation>
    <scope>NUCLEOTIDE SEQUENCE [LARGE SCALE GENOMIC DNA]</scope>
    <source>
        <strain evidence="13 14">F0359</strain>
    </source>
</reference>
<dbReference type="eggNOG" id="COG1162">
    <property type="taxonomic scope" value="Bacteria"/>
</dbReference>
<feature type="domain" description="EngC GTPase" evidence="11">
    <location>
        <begin position="70"/>
        <end position="215"/>
    </location>
</feature>
<comment type="subunit">
    <text evidence="10">Monomer. Associates with 30S ribosomal subunit, binds 16S rRNA.</text>
</comment>
<comment type="subcellular location">
    <subcellularLocation>
        <location evidence="10">Cytoplasm</location>
    </subcellularLocation>
</comment>
<dbReference type="InterPro" id="IPR010914">
    <property type="entry name" value="RsgA_GTPase_dom"/>
</dbReference>
<evidence type="ECO:0000256" key="2">
    <source>
        <dbReference type="ARBA" id="ARBA00022517"/>
    </source>
</evidence>
<evidence type="ECO:0000313" key="14">
    <source>
        <dbReference type="Proteomes" id="UP000003195"/>
    </source>
</evidence>
<accession>E2ZCJ8</accession>
<dbReference type="InterPro" id="IPR012340">
    <property type="entry name" value="NA-bd_OB-fold"/>
</dbReference>
<dbReference type="InterPro" id="IPR030378">
    <property type="entry name" value="G_CP_dom"/>
</dbReference>
<dbReference type="SUPFAM" id="SSF52540">
    <property type="entry name" value="P-loop containing nucleoside triphosphate hydrolases"/>
    <property type="match status" value="1"/>
</dbReference>
<dbReference type="RefSeq" id="WP_006942544.1">
    <property type="nucleotide sequence ID" value="NZ_GL538208.1"/>
</dbReference>
<dbReference type="GO" id="GO:0005525">
    <property type="term" value="F:GTP binding"/>
    <property type="evidence" value="ECO:0007669"/>
    <property type="project" value="UniProtKB-UniRule"/>
</dbReference>
<dbReference type="GO" id="GO:0005737">
    <property type="term" value="C:cytoplasm"/>
    <property type="evidence" value="ECO:0007669"/>
    <property type="project" value="UniProtKB-SubCell"/>
</dbReference>
<evidence type="ECO:0000256" key="8">
    <source>
        <dbReference type="ARBA" id="ARBA00022884"/>
    </source>
</evidence>
<keyword evidence="4 10" id="KW-0699">rRNA-binding</keyword>
<dbReference type="NCBIfam" id="TIGR00157">
    <property type="entry name" value="ribosome small subunit-dependent GTPase A"/>
    <property type="match status" value="1"/>
</dbReference>
<sequence>MPIGRVVKNYNGYYYVDTGTGELTECRRRGKIKEKIFVGDKLEFTATDAGKGIIEKILPRFNLLKRPTIANVDAMVIVMAAASPDPNKTLVDKMLMTCEHGGLTPVLCFNKCDLSKDTGHEYAAYYRQCGYTVYLVSAATGTGLDELKQGLSGKVTAFAGPSGVGKSSLLTAIAGKELHVGEVSRKIGRGRHTTRHSEIIRVDNNTYVIDTPGFSALDFAHMEAKAIAALMPDIRKFAPHCRFASCLHRAEPDCAVKQAVADGLIAPERYETYCKILDELSERK</sequence>
<evidence type="ECO:0000256" key="6">
    <source>
        <dbReference type="ARBA" id="ARBA00022801"/>
    </source>
</evidence>
<comment type="caution">
    <text evidence="13">The sequence shown here is derived from an EMBL/GenBank/DDBJ whole genome shotgun (WGS) entry which is preliminary data.</text>
</comment>
<dbReference type="AlphaFoldDB" id="E2ZCJ8"/>
<dbReference type="CDD" id="cd01854">
    <property type="entry name" value="YjeQ_EngC"/>
    <property type="match status" value="1"/>
</dbReference>
<dbReference type="PANTHER" id="PTHR32120:SF11">
    <property type="entry name" value="SMALL RIBOSOMAL SUBUNIT BIOGENESIS GTPASE RSGA 1, MITOCHONDRIAL-RELATED"/>
    <property type="match status" value="1"/>
</dbReference>
<dbReference type="EC" id="3.6.1.-" evidence="10"/>
<dbReference type="Gene3D" id="3.40.50.300">
    <property type="entry name" value="P-loop containing nucleotide triphosphate hydrolases"/>
    <property type="match status" value="1"/>
</dbReference>
<dbReference type="Pfam" id="PF16745">
    <property type="entry name" value="RsgA_N"/>
    <property type="match status" value="1"/>
</dbReference>
<evidence type="ECO:0000259" key="11">
    <source>
        <dbReference type="PROSITE" id="PS50936"/>
    </source>
</evidence>
<keyword evidence="3 10" id="KW-0479">Metal-binding</keyword>
<dbReference type="InterPro" id="IPR031944">
    <property type="entry name" value="RsgA_N"/>
</dbReference>
<keyword evidence="9 10" id="KW-0342">GTP-binding</keyword>
<dbReference type="GO" id="GO:0019843">
    <property type="term" value="F:rRNA binding"/>
    <property type="evidence" value="ECO:0007669"/>
    <property type="project" value="UniProtKB-KW"/>
</dbReference>
<feature type="binding site" evidence="10">
    <location>
        <begin position="160"/>
        <end position="168"/>
    </location>
    <ligand>
        <name>GTP</name>
        <dbReference type="ChEBI" id="CHEBI:37565"/>
    </ligand>
</feature>
<evidence type="ECO:0000256" key="1">
    <source>
        <dbReference type="ARBA" id="ARBA00022490"/>
    </source>
</evidence>
<organism evidence="13 14">
    <name type="scientific">Megasphaera micronuciformis F0359</name>
    <dbReference type="NCBI Taxonomy" id="706434"/>
    <lineage>
        <taxon>Bacteria</taxon>
        <taxon>Bacillati</taxon>
        <taxon>Bacillota</taxon>
        <taxon>Negativicutes</taxon>
        <taxon>Veillonellales</taxon>
        <taxon>Veillonellaceae</taxon>
        <taxon>Megasphaera</taxon>
    </lineage>
</organism>
<dbReference type="Pfam" id="PF03193">
    <property type="entry name" value="RsgA_GTPase"/>
    <property type="match status" value="1"/>
</dbReference>
<feature type="binding site" evidence="10">
    <location>
        <position position="248"/>
    </location>
    <ligand>
        <name>Zn(2+)</name>
        <dbReference type="ChEBI" id="CHEBI:29105"/>
    </ligand>
</feature>
<evidence type="ECO:0000256" key="7">
    <source>
        <dbReference type="ARBA" id="ARBA00022833"/>
    </source>
</evidence>
<comment type="cofactor">
    <cofactor evidence="10">
        <name>Zn(2+)</name>
        <dbReference type="ChEBI" id="CHEBI:29105"/>
    </cofactor>
    <text evidence="10">Binds 1 zinc ion per subunit.</text>
</comment>
<evidence type="ECO:0000256" key="9">
    <source>
        <dbReference type="ARBA" id="ARBA00023134"/>
    </source>
</evidence>
<protein>
    <recommendedName>
        <fullName evidence="10">Small ribosomal subunit biogenesis GTPase RsgA</fullName>
        <ecNumber evidence="10">3.6.1.-</ecNumber>
    </recommendedName>
</protein>
<dbReference type="PANTHER" id="PTHR32120">
    <property type="entry name" value="SMALL RIBOSOMAL SUBUNIT BIOGENESIS GTPASE RSGA"/>
    <property type="match status" value="1"/>
</dbReference>
<keyword evidence="1 10" id="KW-0963">Cytoplasm</keyword>
<evidence type="ECO:0000256" key="3">
    <source>
        <dbReference type="ARBA" id="ARBA00022723"/>
    </source>
</evidence>
<dbReference type="InterPro" id="IPR004881">
    <property type="entry name" value="Ribosome_biogen_GTPase_RsgA"/>
</dbReference>
<feature type="domain" description="CP-type G" evidence="12">
    <location>
        <begin position="61"/>
        <end position="217"/>
    </location>
</feature>
<dbReference type="EMBL" id="AECS01000037">
    <property type="protein sequence ID" value="EFQ04185.1"/>
    <property type="molecule type" value="Genomic_DNA"/>
</dbReference>
<dbReference type="OrthoDB" id="9809485at2"/>
<feature type="binding site" evidence="10">
    <location>
        <begin position="110"/>
        <end position="113"/>
    </location>
    <ligand>
        <name>GTP</name>
        <dbReference type="ChEBI" id="CHEBI:37565"/>
    </ligand>
</feature>
<comment type="function">
    <text evidence="10">One of several proteins that assist in the late maturation steps of the functional core of the 30S ribosomal subunit. Helps release RbfA from mature subunits. May play a role in the assembly of ribosomal proteins into the subunit. Circularly permuted GTPase that catalyzes slow GTP hydrolysis, GTPase activity is stimulated by the 30S ribosomal subunit.</text>
</comment>
<dbReference type="HOGENOM" id="CLU_033617_2_1_9"/>
<keyword evidence="5 10" id="KW-0547">Nucleotide-binding</keyword>
<dbReference type="SUPFAM" id="SSF50249">
    <property type="entry name" value="Nucleic acid-binding proteins"/>
    <property type="match status" value="1"/>
</dbReference>
<evidence type="ECO:0000256" key="10">
    <source>
        <dbReference type="HAMAP-Rule" id="MF_01820"/>
    </source>
</evidence>
<keyword evidence="14" id="KW-1185">Reference proteome</keyword>
<keyword evidence="6 10" id="KW-0378">Hydrolase</keyword>
<keyword evidence="8 10" id="KW-0694">RNA-binding</keyword>
<dbReference type="GO" id="GO:0042274">
    <property type="term" value="P:ribosomal small subunit biogenesis"/>
    <property type="evidence" value="ECO:0007669"/>
    <property type="project" value="UniProtKB-UniRule"/>
</dbReference>
<dbReference type="PROSITE" id="PS50936">
    <property type="entry name" value="ENGC_GTPASE"/>
    <property type="match status" value="1"/>
</dbReference>
<name>E2ZCJ8_9FIRM</name>
<dbReference type="PROSITE" id="PS51721">
    <property type="entry name" value="G_CP"/>
    <property type="match status" value="1"/>
</dbReference>
<dbReference type="Proteomes" id="UP000003195">
    <property type="component" value="Unassembled WGS sequence"/>
</dbReference>
<dbReference type="CDD" id="cd04466">
    <property type="entry name" value="S1_YloQ_GTPase"/>
    <property type="match status" value="1"/>
</dbReference>
<evidence type="ECO:0000256" key="5">
    <source>
        <dbReference type="ARBA" id="ARBA00022741"/>
    </source>
</evidence>
<evidence type="ECO:0000256" key="4">
    <source>
        <dbReference type="ARBA" id="ARBA00022730"/>
    </source>
</evidence>
<feature type="binding site" evidence="10">
    <location>
        <position position="254"/>
    </location>
    <ligand>
        <name>Zn(2+)</name>
        <dbReference type="ChEBI" id="CHEBI:29105"/>
    </ligand>
</feature>
<gene>
    <name evidence="10 13" type="primary">rsgA</name>
    <name evidence="13" type="ORF">HMPREF9429_01370</name>
</gene>
<dbReference type="Gene3D" id="2.40.50.140">
    <property type="entry name" value="Nucleic acid-binding proteins"/>
    <property type="match status" value="1"/>
</dbReference>
<dbReference type="GO" id="GO:0003924">
    <property type="term" value="F:GTPase activity"/>
    <property type="evidence" value="ECO:0007669"/>
    <property type="project" value="UniProtKB-UniRule"/>
</dbReference>
<keyword evidence="2 10" id="KW-0690">Ribosome biogenesis</keyword>
<dbReference type="Gene3D" id="1.10.40.50">
    <property type="entry name" value="Probable gtpase engc, domain 3"/>
    <property type="match status" value="1"/>
</dbReference>
<evidence type="ECO:0000313" key="13">
    <source>
        <dbReference type="EMBL" id="EFQ04185.1"/>
    </source>
</evidence>
<dbReference type="HAMAP" id="MF_01820">
    <property type="entry name" value="GTPase_RsgA"/>
    <property type="match status" value="1"/>
</dbReference>
<keyword evidence="7 10" id="KW-0862">Zinc</keyword>
<feature type="binding site" evidence="10">
    <location>
        <position position="241"/>
    </location>
    <ligand>
        <name>Zn(2+)</name>
        <dbReference type="ChEBI" id="CHEBI:29105"/>
    </ligand>
</feature>
<dbReference type="GO" id="GO:0046872">
    <property type="term" value="F:metal ion binding"/>
    <property type="evidence" value="ECO:0007669"/>
    <property type="project" value="UniProtKB-KW"/>
</dbReference>